<dbReference type="Pfam" id="PF00126">
    <property type="entry name" value="HTH_1"/>
    <property type="match status" value="2"/>
</dbReference>
<dbReference type="InterPro" id="IPR000847">
    <property type="entry name" value="LysR_HTH_N"/>
</dbReference>
<dbReference type="PANTHER" id="PTHR30126">
    <property type="entry name" value="HTH-TYPE TRANSCRIPTIONAL REGULATOR"/>
    <property type="match status" value="1"/>
</dbReference>
<evidence type="ECO:0000256" key="1">
    <source>
        <dbReference type="ARBA" id="ARBA00009437"/>
    </source>
</evidence>
<gene>
    <name evidence="6" type="primary">gbpR_9</name>
    <name evidence="6" type="ORF">PIGHUM_01100</name>
</gene>
<accession>A0A3P4AZY1</accession>
<reference evidence="6 7" key="1">
    <citation type="submission" date="2018-10" db="EMBL/GenBank/DDBJ databases">
        <authorList>
            <person name="Criscuolo A."/>
        </authorList>
    </citation>
    <scope>NUCLEOTIDE SEQUENCE [LARGE SCALE GENOMIC DNA]</scope>
    <source>
        <strain evidence="6">DnA1</strain>
    </source>
</reference>
<dbReference type="RefSeq" id="WP_160142174.1">
    <property type="nucleotide sequence ID" value="NZ_UWPJ01000009.1"/>
</dbReference>
<dbReference type="InterPro" id="IPR036388">
    <property type="entry name" value="WH-like_DNA-bd_sf"/>
</dbReference>
<keyword evidence="3" id="KW-0238">DNA-binding</keyword>
<evidence type="ECO:0000256" key="3">
    <source>
        <dbReference type="ARBA" id="ARBA00023125"/>
    </source>
</evidence>
<dbReference type="EMBL" id="UWPJ01000009">
    <property type="protein sequence ID" value="VCU69040.1"/>
    <property type="molecule type" value="Genomic_DNA"/>
</dbReference>
<evidence type="ECO:0000259" key="5">
    <source>
        <dbReference type="PROSITE" id="PS50931"/>
    </source>
</evidence>
<dbReference type="AlphaFoldDB" id="A0A3P4AZY1"/>
<dbReference type="InterPro" id="IPR036390">
    <property type="entry name" value="WH_DNA-bd_sf"/>
</dbReference>
<dbReference type="Pfam" id="PF03466">
    <property type="entry name" value="LysR_substrate"/>
    <property type="match status" value="1"/>
</dbReference>
<evidence type="ECO:0000313" key="7">
    <source>
        <dbReference type="Proteomes" id="UP000277294"/>
    </source>
</evidence>
<sequence length="400" mass="44703">MHTVPNIWQLRVFDCVARLENVTKASIALSRTQPAITSCIFALEKILGATLFERNKTGIYPTEVGAAAHIRIKKILAALEDAMQPLSGERTIAPLAMASRITRSQMLALIAIHECHSFRAAAVKLGITEASLQRSARTLESNLGCELYRNTASGIKTTSLGDDLALRFKSIESQSVALVEAIQGFTYPRSKRIALGVMLLDPSMLLVNAMNETRERYPDVRITVLSGTYEQLVNKLLREEIDFIIGVLKKTAHVQELEQLPLYKESYCIVARRGHPLHRKRSITVEDLQRYPWIIPPAGSPRRQAYEHLFSETSLPPALIETYSLSTMRITLADSDMLTVLSWVEVLSERHFGLLSALPFEISCDEPLVGMCRTKGKEMNDVQQYFVDAFSKNAQALSRG</sequence>
<organism evidence="6 7">
    <name type="scientific">Pigmentiphaga humi</name>
    <dbReference type="NCBI Taxonomy" id="2478468"/>
    <lineage>
        <taxon>Bacteria</taxon>
        <taxon>Pseudomonadati</taxon>
        <taxon>Pseudomonadota</taxon>
        <taxon>Betaproteobacteria</taxon>
        <taxon>Burkholderiales</taxon>
        <taxon>Alcaligenaceae</taxon>
        <taxon>Pigmentiphaga</taxon>
    </lineage>
</organism>
<keyword evidence="4" id="KW-0804">Transcription</keyword>
<protein>
    <submittedName>
        <fullName evidence="6">HTH-type transcriptional regulator GbpR</fullName>
    </submittedName>
</protein>
<dbReference type="GO" id="GO:0003700">
    <property type="term" value="F:DNA-binding transcription factor activity"/>
    <property type="evidence" value="ECO:0007669"/>
    <property type="project" value="InterPro"/>
</dbReference>
<feature type="domain" description="HTH lysR-type" evidence="5">
    <location>
        <begin position="101"/>
        <end position="158"/>
    </location>
</feature>
<evidence type="ECO:0000256" key="4">
    <source>
        <dbReference type="ARBA" id="ARBA00023163"/>
    </source>
</evidence>
<keyword evidence="7" id="KW-1185">Reference proteome</keyword>
<proteinExistence type="inferred from homology"/>
<dbReference type="PROSITE" id="PS50931">
    <property type="entry name" value="HTH_LYSR"/>
    <property type="match status" value="2"/>
</dbReference>
<keyword evidence="2" id="KW-0805">Transcription regulation</keyword>
<evidence type="ECO:0000256" key="2">
    <source>
        <dbReference type="ARBA" id="ARBA00023015"/>
    </source>
</evidence>
<dbReference type="SUPFAM" id="SSF53850">
    <property type="entry name" value="Periplasmic binding protein-like II"/>
    <property type="match status" value="1"/>
</dbReference>
<dbReference type="InterPro" id="IPR005119">
    <property type="entry name" value="LysR_subst-bd"/>
</dbReference>
<dbReference type="PANTHER" id="PTHR30126:SF97">
    <property type="entry name" value="HTH-TYPE TRANSCRIPTIONAL REGULATOR ABGR"/>
    <property type="match status" value="1"/>
</dbReference>
<comment type="similarity">
    <text evidence="1">Belongs to the LysR transcriptional regulatory family.</text>
</comment>
<name>A0A3P4AZY1_9BURK</name>
<dbReference type="Proteomes" id="UP000277294">
    <property type="component" value="Unassembled WGS sequence"/>
</dbReference>
<dbReference type="OrthoDB" id="8981337at2"/>
<dbReference type="SUPFAM" id="SSF46785">
    <property type="entry name" value="Winged helix' DNA-binding domain"/>
    <property type="match status" value="2"/>
</dbReference>
<dbReference type="Gene3D" id="1.10.10.10">
    <property type="entry name" value="Winged helix-like DNA-binding domain superfamily/Winged helix DNA-binding domain"/>
    <property type="match status" value="2"/>
</dbReference>
<feature type="domain" description="HTH lysR-type" evidence="5">
    <location>
        <begin position="5"/>
        <end position="62"/>
    </location>
</feature>
<dbReference type="Gene3D" id="3.40.190.290">
    <property type="match status" value="1"/>
</dbReference>
<dbReference type="GO" id="GO:0000976">
    <property type="term" value="F:transcription cis-regulatory region binding"/>
    <property type="evidence" value="ECO:0007669"/>
    <property type="project" value="TreeGrafter"/>
</dbReference>
<evidence type="ECO:0000313" key="6">
    <source>
        <dbReference type="EMBL" id="VCU69040.1"/>
    </source>
</evidence>